<evidence type="ECO:0000313" key="2">
    <source>
        <dbReference type="EMBL" id="ETW48646.1"/>
    </source>
</evidence>
<name>A0A024WQ41_PLAFA</name>
<protein>
    <submittedName>
        <fullName evidence="2">Uncharacterized protein</fullName>
    </submittedName>
</protein>
<proteinExistence type="predicted"/>
<accession>A0A024WQ41</accession>
<feature type="transmembrane region" description="Helical" evidence="1">
    <location>
        <begin position="31"/>
        <end position="47"/>
    </location>
</feature>
<reference evidence="2 3" key="2">
    <citation type="submission" date="2013-02" db="EMBL/GenBank/DDBJ databases">
        <title>The Genome Sequence of Plasmodium falciparum MaliPS096_E11.</title>
        <authorList>
            <consortium name="The Broad Institute Genome Sequencing Platform"/>
            <consortium name="The Broad Institute Genome Sequencing Center for Infectious Disease"/>
            <person name="Neafsey D."/>
            <person name="Cheeseman I."/>
            <person name="Volkman S."/>
            <person name="Adams J."/>
            <person name="Walker B."/>
            <person name="Young S.K."/>
            <person name="Zeng Q."/>
            <person name="Gargeya S."/>
            <person name="Fitzgerald M."/>
            <person name="Haas B."/>
            <person name="Abouelleil A."/>
            <person name="Alvarado L."/>
            <person name="Arachchi H.M."/>
            <person name="Berlin A.M."/>
            <person name="Chapman S.B."/>
            <person name="Dewar J."/>
            <person name="Goldberg J."/>
            <person name="Griggs A."/>
            <person name="Gujja S."/>
            <person name="Hansen M."/>
            <person name="Howarth C."/>
            <person name="Imamovic A."/>
            <person name="Larimer J."/>
            <person name="McCowan C."/>
            <person name="Murphy C."/>
            <person name="Neiman D."/>
            <person name="Pearson M."/>
            <person name="Priest M."/>
            <person name="Roberts A."/>
            <person name="Saif S."/>
            <person name="Shea T."/>
            <person name="Sisk P."/>
            <person name="Sykes S."/>
            <person name="Wortman J."/>
            <person name="Nusbaum C."/>
            <person name="Birren B."/>
        </authorList>
    </citation>
    <scope>NUCLEOTIDE SEQUENCE [LARGE SCALE GENOMIC DNA]</scope>
    <source>
        <strain evidence="2 3">MaliPS096_E11</strain>
    </source>
</reference>
<evidence type="ECO:0000313" key="3">
    <source>
        <dbReference type="Proteomes" id="UP000030699"/>
    </source>
</evidence>
<dbReference type="EMBL" id="KI925568">
    <property type="protein sequence ID" value="ETW48646.1"/>
    <property type="molecule type" value="Genomic_DNA"/>
</dbReference>
<organism evidence="2 3">
    <name type="scientific">Plasmodium falciparum MaliPS096_E11</name>
    <dbReference type="NCBI Taxonomy" id="1036727"/>
    <lineage>
        <taxon>Eukaryota</taxon>
        <taxon>Sar</taxon>
        <taxon>Alveolata</taxon>
        <taxon>Apicomplexa</taxon>
        <taxon>Aconoidasida</taxon>
        <taxon>Haemosporida</taxon>
        <taxon>Plasmodiidae</taxon>
        <taxon>Plasmodium</taxon>
        <taxon>Plasmodium (Laverania)</taxon>
    </lineage>
</organism>
<evidence type="ECO:0000256" key="1">
    <source>
        <dbReference type="SAM" id="Phobius"/>
    </source>
</evidence>
<dbReference type="AlphaFoldDB" id="A0A024WQ41"/>
<keyword evidence="1" id="KW-1133">Transmembrane helix</keyword>
<dbReference type="Proteomes" id="UP000030699">
    <property type="component" value="Unassembled WGS sequence"/>
</dbReference>
<gene>
    <name evidence="2" type="ORF">PFMALIP_03360</name>
</gene>
<keyword evidence="1" id="KW-0472">Membrane</keyword>
<keyword evidence="1" id="KW-0812">Transmembrane</keyword>
<reference evidence="2 3" key="1">
    <citation type="submission" date="2013-02" db="EMBL/GenBank/DDBJ databases">
        <title>The Genome Annotation of Plasmodium falciparum MaliPS096_E11.</title>
        <authorList>
            <consortium name="The Broad Institute Genome Sequencing Platform"/>
            <consortium name="The Broad Institute Genome Sequencing Center for Infectious Disease"/>
            <person name="Neafsey D."/>
            <person name="Hoffman S."/>
            <person name="Volkman S."/>
            <person name="Rosenthal P."/>
            <person name="Walker B."/>
            <person name="Young S.K."/>
            <person name="Zeng Q."/>
            <person name="Gargeya S."/>
            <person name="Fitzgerald M."/>
            <person name="Haas B."/>
            <person name="Abouelleil A."/>
            <person name="Allen A.W."/>
            <person name="Alvarado L."/>
            <person name="Arachchi H.M."/>
            <person name="Berlin A.M."/>
            <person name="Chapman S.B."/>
            <person name="Gainer-Dewar J."/>
            <person name="Goldberg J."/>
            <person name="Griggs A."/>
            <person name="Gujja S."/>
            <person name="Hansen M."/>
            <person name="Howarth C."/>
            <person name="Imamovic A."/>
            <person name="Ireland A."/>
            <person name="Larimer J."/>
            <person name="McCowan C."/>
            <person name="Murphy C."/>
            <person name="Pearson M."/>
            <person name="Poon T.W."/>
            <person name="Priest M."/>
            <person name="Roberts A."/>
            <person name="Saif S."/>
            <person name="Shea T."/>
            <person name="Sisk P."/>
            <person name="Sykes S."/>
            <person name="Wortman J."/>
            <person name="Nusbaum C."/>
            <person name="Birren B."/>
        </authorList>
    </citation>
    <scope>NUCLEOTIDE SEQUENCE [LARGE SCALE GENOMIC DNA]</scope>
    <source>
        <strain evidence="2 3">MaliPS096_E11</strain>
    </source>
</reference>
<sequence length="58" mass="7016">MKLKNIMSLEKEFKQPKDKNNKNHIHGDDPCFFLIFIFCLPYTWVYIQKGGMYVILYN</sequence>